<dbReference type="GO" id="GO:0045046">
    <property type="term" value="P:protein import into peroxisome membrane"/>
    <property type="evidence" value="ECO:0007669"/>
    <property type="project" value="TreeGrafter"/>
</dbReference>
<dbReference type="Proteomes" id="UP001275084">
    <property type="component" value="Unassembled WGS sequence"/>
</dbReference>
<dbReference type="GO" id="GO:0033328">
    <property type="term" value="F:peroxisome membrane targeting sequence binding"/>
    <property type="evidence" value="ECO:0007669"/>
    <property type="project" value="TreeGrafter"/>
</dbReference>
<reference evidence="2" key="2">
    <citation type="submission" date="2023-06" db="EMBL/GenBank/DDBJ databases">
        <authorList>
            <consortium name="Lawrence Berkeley National Laboratory"/>
            <person name="Haridas S."/>
            <person name="Hensen N."/>
            <person name="Bonometti L."/>
            <person name="Westerberg I."/>
            <person name="Brannstrom I.O."/>
            <person name="Guillou S."/>
            <person name="Cros-Aarteil S."/>
            <person name="Calhoun S."/>
            <person name="Kuo A."/>
            <person name="Mondo S."/>
            <person name="Pangilinan J."/>
            <person name="Riley R."/>
            <person name="Labutti K."/>
            <person name="Andreopoulos B."/>
            <person name="Lipzen A."/>
            <person name="Chen C."/>
            <person name="Yanf M."/>
            <person name="Daum C."/>
            <person name="Ng V."/>
            <person name="Clum A."/>
            <person name="Steindorff A."/>
            <person name="Ohm R."/>
            <person name="Martin F."/>
            <person name="Silar P."/>
            <person name="Natvig D."/>
            <person name="Lalanne C."/>
            <person name="Gautier V."/>
            <person name="Ament-Velasquez S.L."/>
            <person name="Kruys A."/>
            <person name="Hutchinson M.I."/>
            <person name="Powell A.J."/>
            <person name="Barry K."/>
            <person name="Miller A.N."/>
            <person name="Grigoriev I.V."/>
            <person name="Debuchy R."/>
            <person name="Gladieux P."/>
            <person name="Thoren M.H."/>
            <person name="Johannesson H."/>
        </authorList>
    </citation>
    <scope>NUCLEOTIDE SEQUENCE</scope>
    <source>
        <strain evidence="2">CBS 955.72</strain>
    </source>
</reference>
<dbReference type="InterPro" id="IPR006708">
    <property type="entry name" value="Pex19"/>
</dbReference>
<evidence type="ECO:0000256" key="1">
    <source>
        <dbReference type="SAM" id="MobiDB-lite"/>
    </source>
</evidence>
<dbReference type="PANTHER" id="PTHR12774">
    <property type="entry name" value="PEROXISOMAL BIOGENESIS FACTOR 19"/>
    <property type="match status" value="1"/>
</dbReference>
<name>A0AAJ0HPN0_9PEZI</name>
<dbReference type="InterPro" id="IPR038322">
    <property type="entry name" value="Pex19_C_sf"/>
</dbReference>
<reference evidence="2" key="1">
    <citation type="journal article" date="2023" name="Mol. Phylogenet. Evol.">
        <title>Genome-scale phylogeny and comparative genomics of the fungal order Sordariales.</title>
        <authorList>
            <person name="Hensen N."/>
            <person name="Bonometti L."/>
            <person name="Westerberg I."/>
            <person name="Brannstrom I.O."/>
            <person name="Guillou S."/>
            <person name="Cros-Aarteil S."/>
            <person name="Calhoun S."/>
            <person name="Haridas S."/>
            <person name="Kuo A."/>
            <person name="Mondo S."/>
            <person name="Pangilinan J."/>
            <person name="Riley R."/>
            <person name="LaButti K."/>
            <person name="Andreopoulos B."/>
            <person name="Lipzen A."/>
            <person name="Chen C."/>
            <person name="Yan M."/>
            <person name="Daum C."/>
            <person name="Ng V."/>
            <person name="Clum A."/>
            <person name="Steindorff A."/>
            <person name="Ohm R.A."/>
            <person name="Martin F."/>
            <person name="Silar P."/>
            <person name="Natvig D.O."/>
            <person name="Lalanne C."/>
            <person name="Gautier V."/>
            <person name="Ament-Velasquez S.L."/>
            <person name="Kruys A."/>
            <person name="Hutchinson M.I."/>
            <person name="Powell A.J."/>
            <person name="Barry K."/>
            <person name="Miller A.N."/>
            <person name="Grigoriev I.V."/>
            <person name="Debuchy R."/>
            <person name="Gladieux P."/>
            <person name="Hiltunen Thoren M."/>
            <person name="Johannesson H."/>
        </authorList>
    </citation>
    <scope>NUCLEOTIDE SEQUENCE</scope>
    <source>
        <strain evidence="2">CBS 955.72</strain>
    </source>
</reference>
<dbReference type="Pfam" id="PF04614">
    <property type="entry name" value="Pex19"/>
    <property type="match status" value="1"/>
</dbReference>
<protein>
    <submittedName>
        <fullName evidence="2">Pex19 protein family-domain-containing protein</fullName>
    </submittedName>
</protein>
<dbReference type="EMBL" id="JAUIQD010000002">
    <property type="protein sequence ID" value="KAK3359043.1"/>
    <property type="molecule type" value="Genomic_DNA"/>
</dbReference>
<organism evidence="2 3">
    <name type="scientific">Lasiosphaeria hispida</name>
    <dbReference type="NCBI Taxonomy" id="260671"/>
    <lineage>
        <taxon>Eukaryota</taxon>
        <taxon>Fungi</taxon>
        <taxon>Dikarya</taxon>
        <taxon>Ascomycota</taxon>
        <taxon>Pezizomycotina</taxon>
        <taxon>Sordariomycetes</taxon>
        <taxon>Sordariomycetidae</taxon>
        <taxon>Sordariales</taxon>
        <taxon>Lasiosphaeriaceae</taxon>
        <taxon>Lasiosphaeria</taxon>
    </lineage>
</organism>
<proteinExistence type="predicted"/>
<gene>
    <name evidence="2" type="ORF">B0T25DRAFT_83924</name>
</gene>
<sequence length="305" mass="32945">MSMMMMCPTLTKMISTIWTANLLDEFSSAQIGSKKSEIPPVLGKPEAAGEESRLEDVFNDEEFAKHLQAGMADLLGEIESTPEMQAQFESIFKELGAAASETADDAVTKASSSTPPPVSGAAAAAAAAAAAEEATFQETIKKTMERMQASGEQATAAAAAEGSDDFMAELLKQMQGGAGLDGGEGNEEDFSKMLLGMMEQLTNKEILYEPMKELNEKFPGWLEKNGAKTPKDDLKRYEEQRALVKEIVARFEQPTYSDSNTADREYIVDRMQKMQAAGSPPPDLVGDMPSAQDVLSMPDESCNPQ</sequence>
<dbReference type="PANTHER" id="PTHR12774:SF2">
    <property type="entry name" value="PEROXISOMAL BIOGENESIS FACTOR 19"/>
    <property type="match status" value="1"/>
</dbReference>
<dbReference type="Gene3D" id="1.20.120.900">
    <property type="entry name" value="Pex19, mPTS binding domain"/>
    <property type="match status" value="1"/>
</dbReference>
<feature type="region of interest" description="Disordered" evidence="1">
    <location>
        <begin position="271"/>
        <end position="305"/>
    </location>
</feature>
<evidence type="ECO:0000313" key="2">
    <source>
        <dbReference type="EMBL" id="KAK3359043.1"/>
    </source>
</evidence>
<comment type="caution">
    <text evidence="2">The sequence shown here is derived from an EMBL/GenBank/DDBJ whole genome shotgun (WGS) entry which is preliminary data.</text>
</comment>
<evidence type="ECO:0000313" key="3">
    <source>
        <dbReference type="Proteomes" id="UP001275084"/>
    </source>
</evidence>
<keyword evidence="3" id="KW-1185">Reference proteome</keyword>
<accession>A0AAJ0HPN0</accession>
<dbReference type="GO" id="GO:0005778">
    <property type="term" value="C:peroxisomal membrane"/>
    <property type="evidence" value="ECO:0007669"/>
    <property type="project" value="TreeGrafter"/>
</dbReference>
<dbReference type="AlphaFoldDB" id="A0AAJ0HPN0"/>